<dbReference type="Gene3D" id="1.10.510.10">
    <property type="entry name" value="Transferase(Phosphotransferase) domain 1"/>
    <property type="match status" value="1"/>
</dbReference>
<evidence type="ECO:0000313" key="3">
    <source>
        <dbReference type="EMBL" id="GJN09522.1"/>
    </source>
</evidence>
<evidence type="ECO:0000313" key="4">
    <source>
        <dbReference type="Proteomes" id="UP001054889"/>
    </source>
</evidence>
<keyword evidence="1" id="KW-0067">ATP-binding</keyword>
<dbReference type="AlphaFoldDB" id="A0AAV5DHE1"/>
<organism evidence="3 4">
    <name type="scientific">Eleusine coracana subsp. coracana</name>
    <dbReference type="NCBI Taxonomy" id="191504"/>
    <lineage>
        <taxon>Eukaryota</taxon>
        <taxon>Viridiplantae</taxon>
        <taxon>Streptophyta</taxon>
        <taxon>Embryophyta</taxon>
        <taxon>Tracheophyta</taxon>
        <taxon>Spermatophyta</taxon>
        <taxon>Magnoliopsida</taxon>
        <taxon>Liliopsida</taxon>
        <taxon>Poales</taxon>
        <taxon>Poaceae</taxon>
        <taxon>PACMAD clade</taxon>
        <taxon>Chloridoideae</taxon>
        <taxon>Cynodonteae</taxon>
        <taxon>Eleusininae</taxon>
        <taxon>Eleusine</taxon>
    </lineage>
</organism>
<accession>A0AAV5DHE1</accession>
<dbReference type="SUPFAM" id="SSF56112">
    <property type="entry name" value="Protein kinase-like (PK-like)"/>
    <property type="match status" value="2"/>
</dbReference>
<reference evidence="3" key="2">
    <citation type="submission" date="2021-12" db="EMBL/GenBank/DDBJ databases">
        <title>Resequencing data analysis of finger millet.</title>
        <authorList>
            <person name="Hatakeyama M."/>
            <person name="Aluri S."/>
            <person name="Balachadran M.T."/>
            <person name="Sivarajan S.R."/>
            <person name="Poveda L."/>
            <person name="Shimizu-Inatsugi R."/>
            <person name="Schlapbach R."/>
            <person name="Sreeman S.M."/>
            <person name="Shimizu K.K."/>
        </authorList>
    </citation>
    <scope>NUCLEOTIDE SEQUENCE</scope>
</reference>
<name>A0AAV5DHE1_ELECO</name>
<dbReference type="InterPro" id="IPR000719">
    <property type="entry name" value="Prot_kinase_dom"/>
</dbReference>
<protein>
    <recommendedName>
        <fullName evidence="2">Protein kinase domain-containing protein</fullName>
    </recommendedName>
</protein>
<feature type="domain" description="Protein kinase" evidence="2">
    <location>
        <begin position="35"/>
        <end position="232"/>
    </location>
</feature>
<feature type="binding site" evidence="1">
    <location>
        <position position="63"/>
    </location>
    <ligand>
        <name>ATP</name>
        <dbReference type="ChEBI" id="CHEBI:30616"/>
    </ligand>
</feature>
<dbReference type="PANTHER" id="PTHR45707:SF50">
    <property type="entry name" value="VESICLE-ASSOCIATED PROTEIN 1-1"/>
    <property type="match status" value="1"/>
</dbReference>
<evidence type="ECO:0000256" key="1">
    <source>
        <dbReference type="PROSITE-ProRule" id="PRU10141"/>
    </source>
</evidence>
<dbReference type="InterPro" id="IPR017441">
    <property type="entry name" value="Protein_kinase_ATP_BS"/>
</dbReference>
<dbReference type="GO" id="GO:0004672">
    <property type="term" value="F:protein kinase activity"/>
    <property type="evidence" value="ECO:0007669"/>
    <property type="project" value="InterPro"/>
</dbReference>
<dbReference type="Gene3D" id="3.30.200.20">
    <property type="entry name" value="Phosphorylase Kinase, domain 1"/>
    <property type="match status" value="1"/>
</dbReference>
<dbReference type="EMBL" id="BQKI01000016">
    <property type="protein sequence ID" value="GJN09522.1"/>
    <property type="molecule type" value="Genomic_DNA"/>
</dbReference>
<keyword evidence="1" id="KW-0547">Nucleotide-binding</keyword>
<dbReference type="PROSITE" id="PS50011">
    <property type="entry name" value="PROTEIN_KINASE_DOM"/>
    <property type="match status" value="1"/>
</dbReference>
<keyword evidence="4" id="KW-1185">Reference proteome</keyword>
<dbReference type="GO" id="GO:0005524">
    <property type="term" value="F:ATP binding"/>
    <property type="evidence" value="ECO:0007669"/>
    <property type="project" value="UniProtKB-UniRule"/>
</dbReference>
<dbReference type="InterPro" id="IPR011009">
    <property type="entry name" value="Kinase-like_dom_sf"/>
</dbReference>
<gene>
    <name evidence="3" type="primary">ga27537</name>
    <name evidence="3" type="ORF">PR202_ga27537</name>
</gene>
<reference evidence="3" key="1">
    <citation type="journal article" date="2018" name="DNA Res.">
        <title>Multiple hybrid de novo genome assembly of finger millet, an orphan allotetraploid crop.</title>
        <authorList>
            <person name="Hatakeyama M."/>
            <person name="Aluri S."/>
            <person name="Balachadran M.T."/>
            <person name="Sivarajan S.R."/>
            <person name="Patrignani A."/>
            <person name="Gruter S."/>
            <person name="Poveda L."/>
            <person name="Shimizu-Inatsugi R."/>
            <person name="Baeten J."/>
            <person name="Francoijs K.J."/>
            <person name="Nataraja K.N."/>
            <person name="Reddy Y.A.N."/>
            <person name="Phadnis S."/>
            <person name="Ravikumar R.L."/>
            <person name="Schlapbach R."/>
            <person name="Sreeman S.M."/>
            <person name="Shimizu K.K."/>
        </authorList>
    </citation>
    <scope>NUCLEOTIDE SEQUENCE</scope>
</reference>
<comment type="caution">
    <text evidence="3">The sequence shown here is derived from an EMBL/GenBank/DDBJ whole genome shotgun (WGS) entry which is preliminary data.</text>
</comment>
<dbReference type="PROSITE" id="PS00107">
    <property type="entry name" value="PROTEIN_KINASE_ATP"/>
    <property type="match status" value="1"/>
</dbReference>
<dbReference type="Proteomes" id="UP001054889">
    <property type="component" value="Unassembled WGS sequence"/>
</dbReference>
<dbReference type="PANTHER" id="PTHR45707">
    <property type="entry name" value="C2 CALCIUM/LIPID-BINDING PLANT PHOSPHORIBOSYLTRANSFERASE FAMILY PROTEIN"/>
    <property type="match status" value="1"/>
</dbReference>
<sequence length="232" mass="26276">MNDQTSEIELLQRIYIDVNANPIRISYGTIQHITKNFAQEIGTGGYGVVYLGALKNGMVAVKKLSLGPSMDFEQQFMDEWPESVLDVDNPMIKNCVQIAQMCVDKNPDNRPTIDQIIYNMNETETLIENDPPIIVELRNDPNSPFYQGIGSVAVKRLSWPHSSDELKFRQEVKSTSIAQHRNVVRFLGHCSYTEEKEVEYNGKIVPAAVLEKLLCFEYLSNGSLNHYLSGML</sequence>
<evidence type="ECO:0000259" key="2">
    <source>
        <dbReference type="PROSITE" id="PS50011"/>
    </source>
</evidence>
<proteinExistence type="predicted"/>